<comment type="caution">
    <text evidence="1">The sequence shown here is derived from an EMBL/GenBank/DDBJ whole genome shotgun (WGS) entry which is preliminary data.</text>
</comment>
<sequence length="184" mass="20511">MSTTDSLNGGKFDTTLPRHCPPDMVIVPFTWYTLSKKQFGVVFRDAIIFSADNKSGALLRYSQASESTEQVDNGAVAILEGCGTKITYVMKFRGHKSFKTQKYSGTGRSPNRIANNREKILSQVTEVMGEFIEKMKHESTAGPLQFGAGGIELEDLYLLELRQVSKASFQPIFAVKKDRATWET</sequence>
<accession>A0ACB8TWB9</accession>
<dbReference type="EMBL" id="MU274924">
    <property type="protein sequence ID" value="KAI0086288.1"/>
    <property type="molecule type" value="Genomic_DNA"/>
</dbReference>
<reference evidence="1" key="1">
    <citation type="journal article" date="2021" name="Environ. Microbiol.">
        <title>Gene family expansions and transcriptome signatures uncover fungal adaptations to wood decay.</title>
        <authorList>
            <person name="Hage H."/>
            <person name="Miyauchi S."/>
            <person name="Viragh M."/>
            <person name="Drula E."/>
            <person name="Min B."/>
            <person name="Chaduli D."/>
            <person name="Navarro D."/>
            <person name="Favel A."/>
            <person name="Norest M."/>
            <person name="Lesage-Meessen L."/>
            <person name="Balint B."/>
            <person name="Merenyi Z."/>
            <person name="de Eugenio L."/>
            <person name="Morin E."/>
            <person name="Martinez A.T."/>
            <person name="Baldrian P."/>
            <person name="Stursova M."/>
            <person name="Martinez M.J."/>
            <person name="Novotny C."/>
            <person name="Magnuson J.K."/>
            <person name="Spatafora J.W."/>
            <person name="Maurice S."/>
            <person name="Pangilinan J."/>
            <person name="Andreopoulos W."/>
            <person name="LaButti K."/>
            <person name="Hundley H."/>
            <person name="Na H."/>
            <person name="Kuo A."/>
            <person name="Barry K."/>
            <person name="Lipzen A."/>
            <person name="Henrissat B."/>
            <person name="Riley R."/>
            <person name="Ahrendt S."/>
            <person name="Nagy L.G."/>
            <person name="Grigoriev I.V."/>
            <person name="Martin F."/>
            <person name="Rosso M.N."/>
        </authorList>
    </citation>
    <scope>NUCLEOTIDE SEQUENCE</scope>
    <source>
        <strain evidence="1">CBS 384.51</strain>
    </source>
</reference>
<name>A0ACB8TWB9_9APHY</name>
<dbReference type="Proteomes" id="UP001055072">
    <property type="component" value="Unassembled WGS sequence"/>
</dbReference>
<evidence type="ECO:0000313" key="2">
    <source>
        <dbReference type="Proteomes" id="UP001055072"/>
    </source>
</evidence>
<evidence type="ECO:0000313" key="1">
    <source>
        <dbReference type="EMBL" id="KAI0086288.1"/>
    </source>
</evidence>
<organism evidence="1 2">
    <name type="scientific">Irpex rosettiformis</name>
    <dbReference type="NCBI Taxonomy" id="378272"/>
    <lineage>
        <taxon>Eukaryota</taxon>
        <taxon>Fungi</taxon>
        <taxon>Dikarya</taxon>
        <taxon>Basidiomycota</taxon>
        <taxon>Agaricomycotina</taxon>
        <taxon>Agaricomycetes</taxon>
        <taxon>Polyporales</taxon>
        <taxon>Irpicaceae</taxon>
        <taxon>Irpex</taxon>
    </lineage>
</organism>
<keyword evidence="2" id="KW-1185">Reference proteome</keyword>
<protein>
    <submittedName>
        <fullName evidence="1">Uncharacterized protein</fullName>
    </submittedName>
</protein>
<proteinExistence type="predicted"/>
<gene>
    <name evidence="1" type="ORF">BDY19DRAFT_995899</name>
</gene>